<comment type="caution">
    <text evidence="1">The sequence shown here is derived from an EMBL/GenBank/DDBJ whole genome shotgun (WGS) entry which is preliminary data.</text>
</comment>
<organism evidence="1 2">
    <name type="scientific">Chloebia gouldiae</name>
    <name type="common">Gouldian finch</name>
    <name type="synonym">Erythrura gouldiae</name>
    <dbReference type="NCBI Taxonomy" id="44316"/>
    <lineage>
        <taxon>Eukaryota</taxon>
        <taxon>Metazoa</taxon>
        <taxon>Chordata</taxon>
        <taxon>Craniata</taxon>
        <taxon>Vertebrata</taxon>
        <taxon>Euteleostomi</taxon>
        <taxon>Archelosauria</taxon>
        <taxon>Archosauria</taxon>
        <taxon>Dinosauria</taxon>
        <taxon>Saurischia</taxon>
        <taxon>Theropoda</taxon>
        <taxon>Coelurosauria</taxon>
        <taxon>Aves</taxon>
        <taxon>Neognathae</taxon>
        <taxon>Neoaves</taxon>
        <taxon>Telluraves</taxon>
        <taxon>Australaves</taxon>
        <taxon>Passeriformes</taxon>
        <taxon>Passeroidea</taxon>
        <taxon>Passeridae</taxon>
        <taxon>Chloebia</taxon>
    </lineage>
</organism>
<protein>
    <submittedName>
        <fullName evidence="1">Uncharacterized protein</fullName>
    </submittedName>
</protein>
<feature type="non-terminal residue" evidence="1">
    <location>
        <position position="120"/>
    </location>
</feature>
<sequence>MLLPVALRQHWTVKRLAASGAVQGWRPFGTASAPCPSRGKEVPIVRSRKINIGNNSPSEVSHVCVASLMGENSNTPGPRLCSHSHSTKALWETPDRSVRVYYQKKKKWLFSHIKENYQQA</sequence>
<gene>
    <name evidence="1" type="ORF">DV515_00007272</name>
</gene>
<evidence type="ECO:0000313" key="2">
    <source>
        <dbReference type="Proteomes" id="UP000276834"/>
    </source>
</evidence>
<keyword evidence="2" id="KW-1185">Reference proteome</keyword>
<proteinExistence type="predicted"/>
<dbReference type="AlphaFoldDB" id="A0A3L8SI47"/>
<name>A0A3L8SI47_CHLGU</name>
<dbReference type="Proteomes" id="UP000276834">
    <property type="component" value="Unassembled WGS sequence"/>
</dbReference>
<evidence type="ECO:0000313" key="1">
    <source>
        <dbReference type="EMBL" id="RLW02491.1"/>
    </source>
</evidence>
<dbReference type="EMBL" id="QUSF01000018">
    <property type="protein sequence ID" value="RLW02491.1"/>
    <property type="molecule type" value="Genomic_DNA"/>
</dbReference>
<accession>A0A3L8SI47</accession>
<reference evidence="1 2" key="1">
    <citation type="journal article" date="2018" name="Proc. R. Soc. B">
        <title>A non-coding region near Follistatin controls head colour polymorphism in the Gouldian finch.</title>
        <authorList>
            <person name="Toomey M.B."/>
            <person name="Marques C.I."/>
            <person name="Andrade P."/>
            <person name="Araujo P.M."/>
            <person name="Sabatino S."/>
            <person name="Gazda M.A."/>
            <person name="Afonso S."/>
            <person name="Lopes R.J."/>
            <person name="Corbo J.C."/>
            <person name="Carneiro M."/>
        </authorList>
    </citation>
    <scope>NUCLEOTIDE SEQUENCE [LARGE SCALE GENOMIC DNA]</scope>
    <source>
        <strain evidence="1">Red01</strain>
        <tissue evidence="1">Muscle</tissue>
    </source>
</reference>